<dbReference type="Gene3D" id="3.30.160.60">
    <property type="entry name" value="Classic Zinc Finger"/>
    <property type="match status" value="1"/>
</dbReference>
<dbReference type="HAMAP" id="MF_02065">
    <property type="entry name" value="MltG"/>
    <property type="match status" value="1"/>
</dbReference>
<comment type="catalytic activity">
    <reaction evidence="7">
        <text>a peptidoglycan chain = a peptidoglycan chain with N-acetyl-1,6-anhydromuramyl-[peptide] at the reducing end + a peptidoglycan chain with N-acetylglucosamine at the non-reducing end.</text>
        <dbReference type="EC" id="4.2.2.29"/>
    </reaction>
</comment>
<evidence type="ECO:0000256" key="5">
    <source>
        <dbReference type="ARBA" id="ARBA00023239"/>
    </source>
</evidence>
<dbReference type="GO" id="GO:0005886">
    <property type="term" value="C:plasma membrane"/>
    <property type="evidence" value="ECO:0007669"/>
    <property type="project" value="UniProtKB-UniRule"/>
</dbReference>
<dbReference type="GO" id="GO:0071555">
    <property type="term" value="P:cell wall organization"/>
    <property type="evidence" value="ECO:0007669"/>
    <property type="project" value="UniProtKB-KW"/>
</dbReference>
<dbReference type="GO" id="GO:0008932">
    <property type="term" value="F:lytic endotransglycosylase activity"/>
    <property type="evidence" value="ECO:0007669"/>
    <property type="project" value="UniProtKB-UniRule"/>
</dbReference>
<dbReference type="PANTHER" id="PTHR30518:SF2">
    <property type="entry name" value="ENDOLYTIC MUREIN TRANSGLYCOSYLASE"/>
    <property type="match status" value="1"/>
</dbReference>
<evidence type="ECO:0000256" key="3">
    <source>
        <dbReference type="ARBA" id="ARBA00022989"/>
    </source>
</evidence>
<keyword evidence="6 7" id="KW-0961">Cell wall biogenesis/degradation</keyword>
<keyword evidence="9" id="KW-1185">Reference proteome</keyword>
<keyword evidence="2 7" id="KW-0812">Transmembrane</keyword>
<evidence type="ECO:0000313" key="9">
    <source>
        <dbReference type="Proteomes" id="UP000037178"/>
    </source>
</evidence>
<evidence type="ECO:0000256" key="4">
    <source>
        <dbReference type="ARBA" id="ARBA00023136"/>
    </source>
</evidence>
<dbReference type="InterPro" id="IPR003770">
    <property type="entry name" value="MLTG-like"/>
</dbReference>
<evidence type="ECO:0000313" key="8">
    <source>
        <dbReference type="EMBL" id="KMW56573.1"/>
    </source>
</evidence>
<keyword evidence="4 7" id="KW-0472">Membrane</keyword>
<dbReference type="EMBL" id="LFTY01000002">
    <property type="protein sequence ID" value="KMW56573.1"/>
    <property type="molecule type" value="Genomic_DNA"/>
</dbReference>
<dbReference type="Pfam" id="PF02618">
    <property type="entry name" value="YceG"/>
    <property type="match status" value="1"/>
</dbReference>
<feature type="site" description="Important for catalytic activity" evidence="7">
    <location>
        <position position="259"/>
    </location>
</feature>
<reference evidence="8 9" key="1">
    <citation type="submission" date="2015-06" db="EMBL/GenBank/DDBJ databases">
        <title>Draft genome sequence of an Alphaproteobacteria species associated to the Mediterranean sponge Oscarella lobularis.</title>
        <authorList>
            <person name="Jourda C."/>
            <person name="Santini S."/>
            <person name="Claverie J.-M."/>
        </authorList>
    </citation>
    <scope>NUCLEOTIDE SEQUENCE [LARGE SCALE GENOMIC DNA]</scope>
    <source>
        <strain evidence="8">IGS</strain>
    </source>
</reference>
<dbReference type="Gene3D" id="3.30.1490.480">
    <property type="entry name" value="Endolytic murein transglycosylase"/>
    <property type="match status" value="1"/>
</dbReference>
<comment type="caution">
    <text evidence="8">The sequence shown here is derived from an EMBL/GenBank/DDBJ whole genome shotgun (WGS) entry which is preliminary data.</text>
</comment>
<dbReference type="GO" id="GO:0009252">
    <property type="term" value="P:peptidoglycan biosynthetic process"/>
    <property type="evidence" value="ECO:0007669"/>
    <property type="project" value="UniProtKB-UniRule"/>
</dbReference>
<sequence>MWKSIASNGLTLIIVAMIALGAAVGWGKAQYSNAGPLEAPICVRVTPGSNMGAVSEDLAEQGAVSSSRIFRIGADYANKANQLKAGSFLVPRGASMEEIVDIVTRGGQSTCGTEIVYRIGVNRIGVQVRELDPATNRFVETVAFTPSDAEPPAEFVAVRDRSDTRYRVALAEGVTSWQIVEGLRAVDVMTGDVAAVPPEGRLAPDSYEVVVGDDRGDLLSQMEAAQTRRLEAAWAARAADLPYQTPEEALVMASIVEKETGVAAERGTVAAVFVNRLNRGMRLQTDPTVIYGITKGQGVLGRGLRQSELRRATPYNTYVIDGLPPTPIANPGVASIEAALNPESSPFLFFVADGTGGHAFAETLAEHNKNVAKWRAIEAERNNN</sequence>
<evidence type="ECO:0000256" key="6">
    <source>
        <dbReference type="ARBA" id="ARBA00023316"/>
    </source>
</evidence>
<keyword evidence="1 7" id="KW-1003">Cell membrane</keyword>
<dbReference type="AlphaFoldDB" id="A0A0J9GSU4"/>
<name>A0A0J9GSU4_9RHOB</name>
<dbReference type="EC" id="4.2.2.29" evidence="7"/>
<organism evidence="8 9">
    <name type="scientific">Candidatus Rhodobacter oscarellae</name>
    <dbReference type="NCBI Taxonomy" id="1675527"/>
    <lineage>
        <taxon>Bacteria</taxon>
        <taxon>Pseudomonadati</taxon>
        <taxon>Pseudomonadota</taxon>
        <taxon>Alphaproteobacteria</taxon>
        <taxon>Rhodobacterales</taxon>
        <taxon>Rhodobacter group</taxon>
        <taxon>Rhodobacter</taxon>
    </lineage>
</organism>
<comment type="similarity">
    <text evidence="7">Belongs to the transglycosylase MltG family.</text>
</comment>
<dbReference type="CDD" id="cd08010">
    <property type="entry name" value="MltG_like"/>
    <property type="match status" value="1"/>
</dbReference>
<dbReference type="PATRIC" id="fig|1675527.3.peg.1620"/>
<dbReference type="NCBIfam" id="TIGR00247">
    <property type="entry name" value="endolytic transglycosylase MltG"/>
    <property type="match status" value="1"/>
</dbReference>
<evidence type="ECO:0000256" key="7">
    <source>
        <dbReference type="HAMAP-Rule" id="MF_02065"/>
    </source>
</evidence>
<dbReference type="Proteomes" id="UP000037178">
    <property type="component" value="Unassembled WGS sequence"/>
</dbReference>
<comment type="function">
    <text evidence="7">Functions as a peptidoglycan terminase that cleaves nascent peptidoglycan strands endolytically to terminate their elongation.</text>
</comment>
<proteinExistence type="inferred from homology"/>
<accession>A0A0J9GSU4</accession>
<protein>
    <recommendedName>
        <fullName evidence="7">Endolytic murein transglycosylase</fullName>
        <ecNumber evidence="7">4.2.2.29</ecNumber>
    </recommendedName>
    <alternativeName>
        <fullName evidence="7">Peptidoglycan lytic transglycosylase</fullName>
    </alternativeName>
    <alternativeName>
        <fullName evidence="7">Peptidoglycan polymerization terminase</fullName>
    </alternativeName>
</protein>
<keyword evidence="3 7" id="KW-1133">Transmembrane helix</keyword>
<gene>
    <name evidence="7" type="primary">mltG</name>
    <name evidence="8" type="ORF">AIOL_001527</name>
</gene>
<evidence type="ECO:0000256" key="1">
    <source>
        <dbReference type="ARBA" id="ARBA00022475"/>
    </source>
</evidence>
<dbReference type="STRING" id="1675527.AIOL_001527"/>
<keyword evidence="5 7" id="KW-0456">Lyase</keyword>
<dbReference type="PANTHER" id="PTHR30518">
    <property type="entry name" value="ENDOLYTIC MUREIN TRANSGLYCOSYLASE"/>
    <property type="match status" value="1"/>
</dbReference>
<dbReference type="RefSeq" id="WP_049642439.1">
    <property type="nucleotide sequence ID" value="NZ_LFTY01000002.1"/>
</dbReference>
<dbReference type="OrthoDB" id="9814591at2"/>
<keyword evidence="7" id="KW-0997">Cell inner membrane</keyword>
<evidence type="ECO:0000256" key="2">
    <source>
        <dbReference type="ARBA" id="ARBA00022692"/>
    </source>
</evidence>